<dbReference type="SUPFAM" id="SSF53187">
    <property type="entry name" value="Zn-dependent exopeptidases"/>
    <property type="match status" value="1"/>
</dbReference>
<evidence type="ECO:0000313" key="8">
    <source>
        <dbReference type="Proteomes" id="UP000294887"/>
    </source>
</evidence>
<sequence length="463" mass="50636">MSYTTENNHSIPLNPVSSSELETTLKQYPENVSKWVVSNGFEAKPDQFCVVPDANGALSMVFVGVEENITSKPELLMWSIAGLPKNLPAGQYHLEANWSEAEKLKATIGWGLGDYSFDFFKADFLEPKEKAVLRVEEQQLDEVNAFVDAFTLVRDMVNTPANHMMPADMSSLVQELAEQHDATFSEVVGDDLLEENFPAIHAVGRASDHAPRLLQMNWGDEKNPVLSLVGKGVCFDTGGLDLKPSKFMRNMKKDMGGAAHVLGLAHLIMSRNLPVRLQVLIPSVDNAVSGDAYRPGDIIDTRAHKTVEIDNTDAEGRVVLCDALALACEQTPDLIIDFATLTGAARVAVGTEIPALFSNTDSVITDLQKASKESGELLWPLPLHQGYRYQLESAVADMVNSSSEGYGGAITAALYLNEFVTEGTQWAHFDVMAYNTRDRAGRPKGGEAMGLLATFAYLESRYS</sequence>
<dbReference type="Proteomes" id="UP000294887">
    <property type="component" value="Unassembled WGS sequence"/>
</dbReference>
<gene>
    <name evidence="7" type="ORF">EV695_2945</name>
</gene>
<protein>
    <submittedName>
        <fullName evidence="7">Leucyl aminopeptidase</fullName>
    </submittedName>
</protein>
<dbReference type="Gene3D" id="3.40.220.10">
    <property type="entry name" value="Leucine Aminopeptidase, subunit E, domain 1"/>
    <property type="match status" value="1"/>
</dbReference>
<organism evidence="7 8">
    <name type="scientific">Cocleimonas flava</name>
    <dbReference type="NCBI Taxonomy" id="634765"/>
    <lineage>
        <taxon>Bacteria</taxon>
        <taxon>Pseudomonadati</taxon>
        <taxon>Pseudomonadota</taxon>
        <taxon>Gammaproteobacteria</taxon>
        <taxon>Thiotrichales</taxon>
        <taxon>Thiotrichaceae</taxon>
        <taxon>Cocleimonas</taxon>
    </lineage>
</organism>
<dbReference type="Pfam" id="PF00883">
    <property type="entry name" value="Peptidase_M17"/>
    <property type="match status" value="1"/>
</dbReference>
<dbReference type="RefSeq" id="WP_131906701.1">
    <property type="nucleotide sequence ID" value="NZ_BAAAFU010000001.1"/>
</dbReference>
<dbReference type="GO" id="GO:0005737">
    <property type="term" value="C:cytoplasm"/>
    <property type="evidence" value="ECO:0007669"/>
    <property type="project" value="InterPro"/>
</dbReference>
<feature type="domain" description="Cytosol aminopeptidase" evidence="6">
    <location>
        <begin position="311"/>
        <end position="318"/>
    </location>
</feature>
<comment type="similarity">
    <text evidence="1">Belongs to the peptidase M17 family.</text>
</comment>
<proteinExistence type="inferred from homology"/>
<dbReference type="Gene3D" id="3.40.630.10">
    <property type="entry name" value="Zn peptidases"/>
    <property type="match status" value="1"/>
</dbReference>
<accession>A0A4R1EW39</accession>
<keyword evidence="3" id="KW-0645">Protease</keyword>
<dbReference type="InterPro" id="IPR048816">
    <property type="entry name" value="Peptidase_M17_N_1"/>
</dbReference>
<evidence type="ECO:0000256" key="4">
    <source>
        <dbReference type="ARBA" id="ARBA00022801"/>
    </source>
</evidence>
<evidence type="ECO:0000256" key="2">
    <source>
        <dbReference type="ARBA" id="ARBA00022438"/>
    </source>
</evidence>
<comment type="caution">
    <text evidence="7">The sequence shown here is derived from an EMBL/GenBank/DDBJ whole genome shotgun (WGS) entry which is preliminary data.</text>
</comment>
<keyword evidence="2 7" id="KW-0031">Aminopeptidase</keyword>
<dbReference type="PANTHER" id="PTHR11963:SF20">
    <property type="entry name" value="PEPTIDASE B"/>
    <property type="match status" value="1"/>
</dbReference>
<keyword evidence="8" id="KW-1185">Reference proteome</keyword>
<dbReference type="AlphaFoldDB" id="A0A4R1EW39"/>
<dbReference type="PANTHER" id="PTHR11963">
    <property type="entry name" value="LEUCINE AMINOPEPTIDASE-RELATED"/>
    <property type="match status" value="1"/>
</dbReference>
<dbReference type="Pfam" id="PF21337">
    <property type="entry name" value="Peptidase_M17_N_1"/>
    <property type="match status" value="1"/>
</dbReference>
<dbReference type="CDD" id="cd00433">
    <property type="entry name" value="Peptidase_M17"/>
    <property type="match status" value="1"/>
</dbReference>
<evidence type="ECO:0000259" key="6">
    <source>
        <dbReference type="PROSITE" id="PS00631"/>
    </source>
</evidence>
<evidence type="ECO:0000313" key="7">
    <source>
        <dbReference type="EMBL" id="TCJ84980.1"/>
    </source>
</evidence>
<name>A0A4R1EW39_9GAMM</name>
<evidence type="ECO:0000256" key="1">
    <source>
        <dbReference type="ARBA" id="ARBA00009528"/>
    </source>
</evidence>
<dbReference type="PRINTS" id="PR00481">
    <property type="entry name" value="LAMNOPPTDASE"/>
</dbReference>
<evidence type="ECO:0000256" key="5">
    <source>
        <dbReference type="ARBA" id="ARBA00023211"/>
    </source>
</evidence>
<evidence type="ECO:0000256" key="3">
    <source>
        <dbReference type="ARBA" id="ARBA00022670"/>
    </source>
</evidence>
<keyword evidence="5" id="KW-0464">Manganese</keyword>
<dbReference type="GO" id="GO:0030145">
    <property type="term" value="F:manganese ion binding"/>
    <property type="evidence" value="ECO:0007669"/>
    <property type="project" value="InterPro"/>
</dbReference>
<dbReference type="GO" id="GO:0070006">
    <property type="term" value="F:metalloaminopeptidase activity"/>
    <property type="evidence" value="ECO:0007669"/>
    <property type="project" value="InterPro"/>
</dbReference>
<dbReference type="EMBL" id="SMFQ01000004">
    <property type="protein sequence ID" value="TCJ84980.1"/>
    <property type="molecule type" value="Genomic_DNA"/>
</dbReference>
<dbReference type="InterPro" id="IPR000819">
    <property type="entry name" value="Peptidase_M17_C"/>
</dbReference>
<keyword evidence="4" id="KW-0378">Hydrolase</keyword>
<dbReference type="InterPro" id="IPR011356">
    <property type="entry name" value="Leucine_aapep/pepB"/>
</dbReference>
<dbReference type="InterPro" id="IPR043472">
    <property type="entry name" value="Macro_dom-like"/>
</dbReference>
<dbReference type="OrthoDB" id="9809354at2"/>
<reference evidence="7 8" key="1">
    <citation type="submission" date="2019-03" db="EMBL/GenBank/DDBJ databases">
        <title>Genomic Encyclopedia of Type Strains, Phase IV (KMG-IV): sequencing the most valuable type-strain genomes for metagenomic binning, comparative biology and taxonomic classification.</title>
        <authorList>
            <person name="Goeker M."/>
        </authorList>
    </citation>
    <scope>NUCLEOTIDE SEQUENCE [LARGE SCALE GENOMIC DNA]</scope>
    <source>
        <strain evidence="7 8">DSM 24830</strain>
    </source>
</reference>
<dbReference type="GO" id="GO:0006508">
    <property type="term" value="P:proteolysis"/>
    <property type="evidence" value="ECO:0007669"/>
    <property type="project" value="UniProtKB-KW"/>
</dbReference>
<dbReference type="PROSITE" id="PS00631">
    <property type="entry name" value="CYTOSOL_AP"/>
    <property type="match status" value="1"/>
</dbReference>